<evidence type="ECO:0000313" key="2">
    <source>
        <dbReference type="WBParaSite" id="SVE_0839600.1"/>
    </source>
</evidence>
<protein>
    <submittedName>
        <fullName evidence="2">Uncharacterized protein</fullName>
    </submittedName>
</protein>
<dbReference type="Proteomes" id="UP000035680">
    <property type="component" value="Unassembled WGS sequence"/>
</dbReference>
<reference evidence="1" key="1">
    <citation type="submission" date="2014-07" db="EMBL/GenBank/DDBJ databases">
        <authorList>
            <person name="Martin A.A"/>
            <person name="De Silva N."/>
        </authorList>
    </citation>
    <scope>NUCLEOTIDE SEQUENCE</scope>
</reference>
<organism evidence="1 2">
    <name type="scientific">Strongyloides venezuelensis</name>
    <name type="common">Threadworm</name>
    <dbReference type="NCBI Taxonomy" id="75913"/>
    <lineage>
        <taxon>Eukaryota</taxon>
        <taxon>Metazoa</taxon>
        <taxon>Ecdysozoa</taxon>
        <taxon>Nematoda</taxon>
        <taxon>Chromadorea</taxon>
        <taxon>Rhabditida</taxon>
        <taxon>Tylenchina</taxon>
        <taxon>Panagrolaimomorpha</taxon>
        <taxon>Strongyloidoidea</taxon>
        <taxon>Strongyloididae</taxon>
        <taxon>Strongyloides</taxon>
    </lineage>
</organism>
<reference evidence="2" key="2">
    <citation type="submission" date="2015-08" db="UniProtKB">
        <authorList>
            <consortium name="WormBaseParasite"/>
        </authorList>
    </citation>
    <scope>IDENTIFICATION</scope>
</reference>
<dbReference type="AlphaFoldDB" id="A0A0K0FHN1"/>
<proteinExistence type="predicted"/>
<dbReference type="WBParaSite" id="SVE_0839600.1">
    <property type="protein sequence ID" value="SVE_0839600.1"/>
    <property type="gene ID" value="SVE_0839600"/>
</dbReference>
<keyword evidence="1" id="KW-1185">Reference proteome</keyword>
<accession>A0A0K0FHN1</accession>
<sequence length="77" mass="8950">MKKKLTIPYIKNQSKGIKMFVQVKKCQNLPPLEIECFQILVCLEQILGELITTLEDLSEILTNNNAKKIYLSHFLKK</sequence>
<evidence type="ECO:0000313" key="1">
    <source>
        <dbReference type="Proteomes" id="UP000035680"/>
    </source>
</evidence>
<name>A0A0K0FHN1_STRVS</name>